<comment type="caution">
    <text evidence="12">The sequence shown here is derived from an EMBL/GenBank/DDBJ whole genome shotgun (WGS) entry which is preliminary data.</text>
</comment>
<evidence type="ECO:0000256" key="4">
    <source>
        <dbReference type="ARBA" id="ARBA00022692"/>
    </source>
</evidence>
<evidence type="ECO:0000259" key="11">
    <source>
        <dbReference type="Pfam" id="PF00535"/>
    </source>
</evidence>
<protein>
    <recommendedName>
        <fullName evidence="11">Glycosyltransferase 2-like domain-containing protein</fullName>
    </recommendedName>
</protein>
<organism evidence="12 13">
    <name type="scientific">Arabidopsis thaliana</name>
    <name type="common">Mouse-ear cress</name>
    <dbReference type="NCBI Taxonomy" id="3702"/>
    <lineage>
        <taxon>Eukaryota</taxon>
        <taxon>Viridiplantae</taxon>
        <taxon>Streptophyta</taxon>
        <taxon>Embryophyta</taxon>
        <taxon>Tracheophyta</taxon>
        <taxon>Spermatophyta</taxon>
        <taxon>Magnoliopsida</taxon>
        <taxon>eudicotyledons</taxon>
        <taxon>Gunneridae</taxon>
        <taxon>Pentapetalae</taxon>
        <taxon>rosids</taxon>
        <taxon>malvids</taxon>
        <taxon>Brassicales</taxon>
        <taxon>Brassicaceae</taxon>
        <taxon>Camelineae</taxon>
        <taxon>Arabidopsis</taxon>
    </lineage>
</organism>
<keyword evidence="10" id="KW-0732">Signal</keyword>
<dbReference type="SUPFAM" id="SSF53448">
    <property type="entry name" value="Nucleotide-diphospho-sugar transferases"/>
    <property type="match status" value="1"/>
</dbReference>
<evidence type="ECO:0000256" key="8">
    <source>
        <dbReference type="ARBA" id="ARBA00023316"/>
    </source>
</evidence>
<keyword evidence="5 9" id="KW-1133">Transmembrane helix</keyword>
<accession>A0A178WHQ3</accession>
<feature type="chain" id="PRO_5008095957" description="Glycosyltransferase 2-like domain-containing protein" evidence="10">
    <location>
        <begin position="18"/>
        <end position="257"/>
    </location>
</feature>
<comment type="subcellular location">
    <subcellularLocation>
        <location evidence="1">Golgi apparatus membrane</location>
        <topology evidence="1">Multi-pass membrane protein</topology>
    </subcellularLocation>
</comment>
<evidence type="ECO:0000256" key="10">
    <source>
        <dbReference type="SAM" id="SignalP"/>
    </source>
</evidence>
<keyword evidence="3" id="KW-0808">Transferase</keyword>
<evidence type="ECO:0000256" key="6">
    <source>
        <dbReference type="ARBA" id="ARBA00023034"/>
    </source>
</evidence>
<dbReference type="AlphaFoldDB" id="A0A178WHQ3"/>
<dbReference type="Gene3D" id="3.90.550.10">
    <property type="entry name" value="Spore Coat Polysaccharide Biosynthesis Protein SpsA, Chain A"/>
    <property type="match status" value="1"/>
</dbReference>
<evidence type="ECO:0000256" key="5">
    <source>
        <dbReference type="ARBA" id="ARBA00022989"/>
    </source>
</evidence>
<dbReference type="GO" id="GO:0071555">
    <property type="term" value="P:cell wall organization"/>
    <property type="evidence" value="ECO:0007669"/>
    <property type="project" value="UniProtKB-KW"/>
</dbReference>
<proteinExistence type="predicted"/>
<dbReference type="ExpressionAtlas" id="A0A178WHQ3">
    <property type="expression patterns" value="baseline and differential"/>
</dbReference>
<gene>
    <name evidence="12" type="ordered locus">AXX17_At1g25240</name>
</gene>
<evidence type="ECO:0000313" key="12">
    <source>
        <dbReference type="EMBL" id="OAP17776.1"/>
    </source>
</evidence>
<dbReference type="InterPro" id="IPR001173">
    <property type="entry name" value="Glyco_trans_2-like"/>
</dbReference>
<evidence type="ECO:0000256" key="3">
    <source>
        <dbReference type="ARBA" id="ARBA00022679"/>
    </source>
</evidence>
<keyword evidence="2" id="KW-0328">Glycosyltransferase</keyword>
<dbReference type="InterPro" id="IPR029044">
    <property type="entry name" value="Nucleotide-diphossugar_trans"/>
</dbReference>
<evidence type="ECO:0000256" key="9">
    <source>
        <dbReference type="SAM" id="Phobius"/>
    </source>
</evidence>
<feature type="transmembrane region" description="Helical" evidence="9">
    <location>
        <begin position="69"/>
        <end position="94"/>
    </location>
</feature>
<keyword evidence="4 9" id="KW-0812">Transmembrane</keyword>
<feature type="domain" description="Glycosyltransferase 2-like" evidence="11">
    <location>
        <begin position="127"/>
        <end position="251"/>
    </location>
</feature>
<evidence type="ECO:0000256" key="1">
    <source>
        <dbReference type="ARBA" id="ARBA00004653"/>
    </source>
</evidence>
<sequence length="257" mass="29831">MTTFLKSLIFLQDSCLAFLSLMFHRGSSEDAAEALKKLEASINGARISIDTTWTREFRSLFIVPLFKCLVAFCLIISLLVFIEGIYMNLVVLYVKVFERKPEKVYRWEPMQEDIELGHETYPMVLVQIPMYNEKEVLQLSIGAACRLIWPLDRLIVQVLDDSTDQTIKELVNTECAKWESKGVNIKCERRDNRNGYKAGALKEGMKHNYVKLCNYVVIFDADFQPEPDYLQHSVPFLVHNPEVALVQARWRFSTYIM</sequence>
<keyword evidence="6" id="KW-0333">Golgi apparatus</keyword>
<dbReference type="Proteomes" id="UP000078284">
    <property type="component" value="Chromosome 1"/>
</dbReference>
<evidence type="ECO:0000256" key="7">
    <source>
        <dbReference type="ARBA" id="ARBA00023136"/>
    </source>
</evidence>
<keyword evidence="7 9" id="KW-0472">Membrane</keyword>
<evidence type="ECO:0000313" key="13">
    <source>
        <dbReference type="Proteomes" id="UP000078284"/>
    </source>
</evidence>
<feature type="signal peptide" evidence="10">
    <location>
        <begin position="1"/>
        <end position="17"/>
    </location>
</feature>
<dbReference type="Pfam" id="PF00535">
    <property type="entry name" value="Glycos_transf_2"/>
    <property type="match status" value="1"/>
</dbReference>
<dbReference type="GO" id="GO:0016757">
    <property type="term" value="F:glycosyltransferase activity"/>
    <property type="evidence" value="ECO:0007669"/>
    <property type="project" value="UniProtKB-KW"/>
</dbReference>
<dbReference type="EMBL" id="LUHQ01000001">
    <property type="protein sequence ID" value="OAP17776.1"/>
    <property type="molecule type" value="Genomic_DNA"/>
</dbReference>
<dbReference type="PANTHER" id="PTHR32044:SF65">
    <property type="entry name" value="GLUCOMANNAN 4-BETA-MANNOSYLTRANSFERASE 10-RELATED"/>
    <property type="match status" value="1"/>
</dbReference>
<dbReference type="GO" id="GO:0000139">
    <property type="term" value="C:Golgi membrane"/>
    <property type="evidence" value="ECO:0007669"/>
    <property type="project" value="UniProtKB-SubCell"/>
</dbReference>
<reference evidence="13" key="1">
    <citation type="journal article" date="2016" name="Proc. Natl. Acad. Sci. U.S.A.">
        <title>Chromosome-level assembly of Arabidopsis thaliana Ler reveals the extent of translocation and inversion polymorphisms.</title>
        <authorList>
            <person name="Zapata L."/>
            <person name="Ding J."/>
            <person name="Willing E.M."/>
            <person name="Hartwig B."/>
            <person name="Bezdan D."/>
            <person name="Jiao W.B."/>
            <person name="Patel V."/>
            <person name="Velikkakam James G."/>
            <person name="Koornneef M."/>
            <person name="Ossowski S."/>
            <person name="Schneeberger K."/>
        </authorList>
    </citation>
    <scope>NUCLEOTIDE SEQUENCE [LARGE SCALE GENOMIC DNA]</scope>
    <source>
        <strain evidence="13">cv. Landsberg erecta</strain>
    </source>
</reference>
<evidence type="ECO:0000256" key="2">
    <source>
        <dbReference type="ARBA" id="ARBA00022676"/>
    </source>
</evidence>
<keyword evidence="8" id="KW-0961">Cell wall biogenesis/degradation</keyword>
<name>A0A178WHQ3_ARATH</name>
<dbReference type="PANTHER" id="PTHR32044">
    <property type="entry name" value="GLUCOMANNAN 4-BETA-MANNOSYLTRANSFERASE 9"/>
    <property type="match status" value="1"/>
</dbReference>